<keyword evidence="3" id="KW-1185">Reference proteome</keyword>
<protein>
    <submittedName>
        <fullName evidence="2">Uncharacterized protein</fullName>
    </submittedName>
</protein>
<evidence type="ECO:0000313" key="3">
    <source>
        <dbReference type="Proteomes" id="UP000054399"/>
    </source>
</evidence>
<reference evidence="2 3" key="2">
    <citation type="submission" date="2024-01" db="EMBL/GenBank/DDBJ databases">
        <title>Comparative genomics of Cryptococcus and Kwoniella reveals pathogenesis evolution and contrasting modes of karyotype evolution via chromosome fusion or intercentromeric recombination.</title>
        <authorList>
            <person name="Coelho M.A."/>
            <person name="David-Palma M."/>
            <person name="Shea T."/>
            <person name="Bowers K."/>
            <person name="Mcginley-Smith S."/>
            <person name="Mohammad A.W."/>
            <person name="Gnirke A."/>
            <person name="Yurkov A.M."/>
            <person name="Nowrousian M."/>
            <person name="Sun S."/>
            <person name="Cuomo C.A."/>
            <person name="Heitman J."/>
        </authorList>
    </citation>
    <scope>NUCLEOTIDE SEQUENCE [LARGE SCALE GENOMIC DNA]</scope>
    <source>
        <strain evidence="2 3">IND107</strain>
    </source>
</reference>
<organism evidence="2 3">
    <name type="scientific">Cryptococcus tetragattii IND107</name>
    <dbReference type="NCBI Taxonomy" id="1296105"/>
    <lineage>
        <taxon>Eukaryota</taxon>
        <taxon>Fungi</taxon>
        <taxon>Dikarya</taxon>
        <taxon>Basidiomycota</taxon>
        <taxon>Agaricomycotina</taxon>
        <taxon>Tremellomycetes</taxon>
        <taxon>Tremellales</taxon>
        <taxon>Cryptococcaceae</taxon>
        <taxon>Cryptococcus</taxon>
        <taxon>Cryptococcus gattii species complex</taxon>
    </lineage>
</organism>
<comment type="caution">
    <text evidence="2">The sequence shown here is derived from an EMBL/GenBank/DDBJ whole genome shotgun (WGS) entry which is preliminary data.</text>
</comment>
<feature type="region of interest" description="Disordered" evidence="1">
    <location>
        <begin position="1"/>
        <end position="34"/>
    </location>
</feature>
<dbReference type="RefSeq" id="XP_066615817.1">
    <property type="nucleotide sequence ID" value="XM_066755531.1"/>
</dbReference>
<proteinExistence type="predicted"/>
<evidence type="ECO:0000313" key="2">
    <source>
        <dbReference type="EMBL" id="KAL0253596.1"/>
    </source>
</evidence>
<name>A0ABR3C1E9_9TREE</name>
<evidence type="ECO:0000256" key="1">
    <source>
        <dbReference type="SAM" id="MobiDB-lite"/>
    </source>
</evidence>
<dbReference type="Proteomes" id="UP000054399">
    <property type="component" value="Unassembled WGS sequence"/>
</dbReference>
<dbReference type="EMBL" id="ATAM02000002">
    <property type="protein sequence ID" value="KAL0253596.1"/>
    <property type="molecule type" value="Genomic_DNA"/>
</dbReference>
<reference evidence="3" key="1">
    <citation type="submission" date="2015-01" db="EMBL/GenBank/DDBJ databases">
        <title>The Genome Sequence of Cryptococcus gattii MMRL2647.</title>
        <authorList>
            <consortium name="The Broad Institute Genomics Platform"/>
            <person name="Cuomo C."/>
            <person name="Litvintseva A."/>
            <person name="Chen Y."/>
            <person name="Heitman J."/>
            <person name="Sun S."/>
            <person name="Springer D."/>
            <person name="Dromer F."/>
            <person name="Young S."/>
            <person name="Zeng Q."/>
            <person name="Gargeya S."/>
            <person name="Abouelleil A."/>
            <person name="Alvarado L."/>
            <person name="Chapman S.B."/>
            <person name="Gainer-Dewar J."/>
            <person name="Goldberg J."/>
            <person name="Griggs A."/>
            <person name="Gujja S."/>
            <person name="Hansen M."/>
            <person name="Howarth C."/>
            <person name="Imamovic A."/>
            <person name="Larimer J."/>
            <person name="Murphy C."/>
            <person name="Naylor J."/>
            <person name="Pearson M."/>
            <person name="Priest M."/>
            <person name="Roberts A."/>
            <person name="Saif S."/>
            <person name="Shea T."/>
            <person name="Sykes S."/>
            <person name="Wortman J."/>
            <person name="Nusbaum C."/>
            <person name="Birren B."/>
        </authorList>
    </citation>
    <scope>NUCLEOTIDE SEQUENCE [LARGE SCALE GENOMIC DNA]</scope>
    <source>
        <strain evidence="3">IND107</strain>
    </source>
</reference>
<dbReference type="GeneID" id="91987828"/>
<feature type="compositionally biased region" description="Polar residues" evidence="1">
    <location>
        <begin position="84"/>
        <end position="96"/>
    </location>
</feature>
<feature type="region of interest" description="Disordered" evidence="1">
    <location>
        <begin position="64"/>
        <end position="96"/>
    </location>
</feature>
<sequence length="96" mass="10614">MPSNEAGVEKTSSVTHPSRVLTPASTGPGTTPTKDKPACCLLLLSTCFWRALWARVYYASLSQQRESRFFSRRTKEKSPDHHLSSSTLCSSDTAHQ</sequence>
<gene>
    <name evidence="2" type="ORF">I308_100970</name>
</gene>
<accession>A0ABR3C1E9</accession>